<keyword evidence="3" id="KW-0813">Transport</keyword>
<dbReference type="Pfam" id="PF01925">
    <property type="entry name" value="TauE"/>
    <property type="match status" value="1"/>
</dbReference>
<keyword evidence="7 8" id="KW-0472">Membrane</keyword>
<feature type="transmembrane region" description="Helical" evidence="8">
    <location>
        <begin position="85"/>
        <end position="104"/>
    </location>
</feature>
<feature type="transmembrane region" description="Helical" evidence="8">
    <location>
        <begin position="142"/>
        <end position="168"/>
    </location>
</feature>
<comment type="similarity">
    <text evidence="2 8">Belongs to the 4-toluene sulfonate uptake permease (TSUP) (TC 2.A.102) family.</text>
</comment>
<feature type="transmembrane region" description="Helical" evidence="8">
    <location>
        <begin position="180"/>
        <end position="201"/>
    </location>
</feature>
<evidence type="ECO:0000313" key="9">
    <source>
        <dbReference type="EMBL" id="CUX29603.1"/>
    </source>
</evidence>
<dbReference type="GO" id="GO:0005886">
    <property type="term" value="C:plasma membrane"/>
    <property type="evidence" value="ECO:0007669"/>
    <property type="project" value="UniProtKB-SubCell"/>
</dbReference>
<feature type="transmembrane region" description="Helical" evidence="8">
    <location>
        <begin position="238"/>
        <end position="258"/>
    </location>
</feature>
<evidence type="ECO:0000256" key="3">
    <source>
        <dbReference type="ARBA" id="ARBA00022448"/>
    </source>
</evidence>
<feature type="transmembrane region" description="Helical" evidence="8">
    <location>
        <begin position="20"/>
        <end position="44"/>
    </location>
</feature>
<dbReference type="PANTHER" id="PTHR30269:SF37">
    <property type="entry name" value="MEMBRANE TRANSPORTER PROTEIN"/>
    <property type="match status" value="1"/>
</dbReference>
<reference evidence="9 10" key="1">
    <citation type="submission" date="2016-01" db="EMBL/GenBank/DDBJ databases">
        <authorList>
            <person name="Oliw E.H."/>
        </authorList>
    </citation>
    <scope>NUCLEOTIDE SEQUENCE [LARGE SCALE GENOMIC DNA]</scope>
    <source>
        <strain evidence="9 10">Kerr 14</strain>
    </source>
</reference>
<evidence type="ECO:0000256" key="2">
    <source>
        <dbReference type="ARBA" id="ARBA00009142"/>
    </source>
</evidence>
<feature type="transmembrane region" description="Helical" evidence="8">
    <location>
        <begin position="111"/>
        <end position="130"/>
    </location>
</feature>
<keyword evidence="6 8" id="KW-1133">Transmembrane helix</keyword>
<dbReference type="InterPro" id="IPR002781">
    <property type="entry name" value="TM_pro_TauE-like"/>
</dbReference>
<dbReference type="Proteomes" id="UP000191897">
    <property type="component" value="Unassembled WGS sequence"/>
</dbReference>
<keyword evidence="5 8" id="KW-0812">Transmembrane</keyword>
<gene>
    <name evidence="9" type="ORF">AGR4C_Cc50299</name>
</gene>
<accession>A0A1S7Q1L7</accession>
<comment type="subcellular location">
    <subcellularLocation>
        <location evidence="1 8">Cell membrane</location>
        <topology evidence="1 8">Multi-pass membrane protein</topology>
    </subcellularLocation>
</comment>
<proteinExistence type="inferred from homology"/>
<evidence type="ECO:0000256" key="7">
    <source>
        <dbReference type="ARBA" id="ARBA00023136"/>
    </source>
</evidence>
<keyword evidence="4 8" id="KW-1003">Cell membrane</keyword>
<organism evidence="9 10">
    <name type="scientific">Agrobacterium tumefaciens str. Kerr 14</name>
    <dbReference type="NCBI Taxonomy" id="1183424"/>
    <lineage>
        <taxon>Bacteria</taxon>
        <taxon>Pseudomonadati</taxon>
        <taxon>Pseudomonadota</taxon>
        <taxon>Alphaproteobacteria</taxon>
        <taxon>Hyphomicrobiales</taxon>
        <taxon>Rhizobiaceae</taxon>
        <taxon>Rhizobium/Agrobacterium group</taxon>
        <taxon>Agrobacterium</taxon>
        <taxon>Agrobacterium tumefaciens complex</taxon>
    </lineage>
</organism>
<protein>
    <recommendedName>
        <fullName evidence="8">Probable membrane transporter protein</fullName>
    </recommendedName>
</protein>
<dbReference type="RefSeq" id="WP_003509154.1">
    <property type="nucleotide sequence ID" value="NZ_LT009730.1"/>
</dbReference>
<dbReference type="EMBL" id="FBWC01000014">
    <property type="protein sequence ID" value="CUX29603.1"/>
    <property type="molecule type" value="Genomic_DNA"/>
</dbReference>
<evidence type="ECO:0000256" key="4">
    <source>
        <dbReference type="ARBA" id="ARBA00022475"/>
    </source>
</evidence>
<dbReference type="InterPro" id="IPR052017">
    <property type="entry name" value="TSUP"/>
</dbReference>
<dbReference type="GeneID" id="97363502"/>
<evidence type="ECO:0000256" key="1">
    <source>
        <dbReference type="ARBA" id="ARBA00004651"/>
    </source>
</evidence>
<dbReference type="AlphaFoldDB" id="A0A1S7Q1L7"/>
<evidence type="ECO:0000256" key="5">
    <source>
        <dbReference type="ARBA" id="ARBA00022692"/>
    </source>
</evidence>
<name>A0A1S7Q1L7_AGRTU</name>
<feature type="transmembrane region" description="Helical" evidence="8">
    <location>
        <begin position="207"/>
        <end position="226"/>
    </location>
</feature>
<evidence type="ECO:0000313" key="10">
    <source>
        <dbReference type="Proteomes" id="UP000191897"/>
    </source>
</evidence>
<sequence length="259" mass="27184">MSHLDFFSSLITAHSPTLLAMFAGAAFLAGLARGFSGFGAALIFIPLASAIVGPRVASAVLLVVDGVLTLGMIPPAFRMADRREVFIMAAGAFVGIPVGTLLLSKGDPLTLRWLISGVVVVLLLFLVSGWRYSGRPKTPLTLFTGLLAGLFSGAAQLGGPPVVAYWLGGALKGAFVRANVILYFAVSTVFSIASYFVSGLFTVDVFVFFLLALPFYGAGLYAGARLHGLADEASFRRICYGLIAISAIIGLPLFDSLLK</sequence>
<evidence type="ECO:0000256" key="8">
    <source>
        <dbReference type="RuleBase" id="RU363041"/>
    </source>
</evidence>
<evidence type="ECO:0000256" key="6">
    <source>
        <dbReference type="ARBA" id="ARBA00022989"/>
    </source>
</evidence>
<dbReference type="PANTHER" id="PTHR30269">
    <property type="entry name" value="TRANSMEMBRANE PROTEIN YFCA"/>
    <property type="match status" value="1"/>
</dbReference>